<dbReference type="PANTHER" id="PTHR31683:SF18">
    <property type="entry name" value="PECTATE LYASE 21-RELATED"/>
    <property type="match status" value="1"/>
</dbReference>
<evidence type="ECO:0000313" key="5">
    <source>
        <dbReference type="EMBL" id="MDT0346483.1"/>
    </source>
</evidence>
<dbReference type="InterPro" id="IPR045032">
    <property type="entry name" value="PEL"/>
</dbReference>
<keyword evidence="3" id="KW-0732">Signal</keyword>
<feature type="domain" description="Pectate lyase" evidence="4">
    <location>
        <begin position="66"/>
        <end position="275"/>
    </location>
</feature>
<evidence type="ECO:0000313" key="6">
    <source>
        <dbReference type="Proteomes" id="UP001183246"/>
    </source>
</evidence>
<comment type="similarity">
    <text evidence="2">Belongs to the polysaccharide lyase 1 family.</text>
</comment>
<dbReference type="Proteomes" id="UP001183246">
    <property type="component" value="Unassembled WGS sequence"/>
</dbReference>
<dbReference type="InterPro" id="IPR006626">
    <property type="entry name" value="PbH1"/>
</dbReference>
<dbReference type="Gene3D" id="2.160.20.10">
    <property type="entry name" value="Single-stranded right-handed beta-helix, Pectin lyase-like"/>
    <property type="match status" value="1"/>
</dbReference>
<gene>
    <name evidence="5" type="ORF">RM590_28455</name>
</gene>
<keyword evidence="1 2" id="KW-0456">Lyase</keyword>
<dbReference type="RefSeq" id="WP_311707606.1">
    <property type="nucleotide sequence ID" value="NZ_JAVREL010000021.1"/>
</dbReference>
<evidence type="ECO:0000259" key="4">
    <source>
        <dbReference type="SMART" id="SM00656"/>
    </source>
</evidence>
<name>A0ABU2MYY0_9ACTN</name>
<dbReference type="InterPro" id="IPR002022">
    <property type="entry name" value="Pec_lyase"/>
</dbReference>
<feature type="chain" id="PRO_5045331627" evidence="3">
    <location>
        <begin position="32"/>
        <end position="338"/>
    </location>
</feature>
<proteinExistence type="inferred from homology"/>
<organism evidence="5 6">
    <name type="scientific">Streptomyces litchfieldiae</name>
    <dbReference type="NCBI Taxonomy" id="3075543"/>
    <lineage>
        <taxon>Bacteria</taxon>
        <taxon>Bacillati</taxon>
        <taxon>Actinomycetota</taxon>
        <taxon>Actinomycetes</taxon>
        <taxon>Kitasatosporales</taxon>
        <taxon>Streptomycetaceae</taxon>
        <taxon>Streptomyces</taxon>
    </lineage>
</organism>
<dbReference type="SMART" id="SM00710">
    <property type="entry name" value="PbH1"/>
    <property type="match status" value="4"/>
</dbReference>
<dbReference type="SMART" id="SM00656">
    <property type="entry name" value="Amb_all"/>
    <property type="match status" value="1"/>
</dbReference>
<dbReference type="EMBL" id="JAVREL010000021">
    <property type="protein sequence ID" value="MDT0346483.1"/>
    <property type="molecule type" value="Genomic_DNA"/>
</dbReference>
<keyword evidence="2" id="KW-0119">Carbohydrate metabolism</keyword>
<sequence length="338" mass="34615">MRNKPLSLAVTATAALAVTAGLGALAPTAQSSPAAAPAFAPSVLAETPDGFASVNAEGQNGTTGGAGGSVVMVSDGDAFAEAAESDGALIIQVDGSISLDGMQDVASDKTIIGIGSSGAITGGGLDVDGSSNVIIRNLTFTGAGDDAINITDGAHHVWVDHCDLSGASDGALDIKRGSDFVTVTYNHFHDQQKNSLIGHSDGNGSQDLGNLRATYHHNFFEGTAERNPRVRFADPVHVYNNYYLDIGGTDSYGVATAMDAGVLVEANYFENVESPTKIQIFESDPGRLVERGNIYDGSGTPESAGTVTEPSTYYDYTLDDPADLPGLIPGAVGVGKLG</sequence>
<dbReference type="PANTHER" id="PTHR31683">
    <property type="entry name" value="PECTATE LYASE 18-RELATED"/>
    <property type="match status" value="1"/>
</dbReference>
<dbReference type="InterPro" id="IPR011050">
    <property type="entry name" value="Pectin_lyase_fold/virulence"/>
</dbReference>
<keyword evidence="6" id="KW-1185">Reference proteome</keyword>
<feature type="signal peptide" evidence="3">
    <location>
        <begin position="1"/>
        <end position="31"/>
    </location>
</feature>
<dbReference type="Pfam" id="PF00544">
    <property type="entry name" value="Pectate_lyase_4"/>
    <property type="match status" value="1"/>
</dbReference>
<dbReference type="InterPro" id="IPR012334">
    <property type="entry name" value="Pectin_lyas_fold"/>
</dbReference>
<evidence type="ECO:0000256" key="3">
    <source>
        <dbReference type="SAM" id="SignalP"/>
    </source>
</evidence>
<accession>A0ABU2MYY0</accession>
<comment type="subcellular location">
    <subcellularLocation>
        <location evidence="2">Secreted</location>
    </subcellularLocation>
</comment>
<keyword evidence="2" id="KW-0624">Polysaccharide degradation</keyword>
<comment type="caution">
    <text evidence="5">The sequence shown here is derived from an EMBL/GenBank/DDBJ whole genome shotgun (WGS) entry which is preliminary data.</text>
</comment>
<evidence type="ECO:0000256" key="2">
    <source>
        <dbReference type="RuleBase" id="RU361173"/>
    </source>
</evidence>
<dbReference type="SUPFAM" id="SSF51126">
    <property type="entry name" value="Pectin lyase-like"/>
    <property type="match status" value="1"/>
</dbReference>
<reference evidence="6" key="1">
    <citation type="submission" date="2023-07" db="EMBL/GenBank/DDBJ databases">
        <title>30 novel species of actinomycetes from the DSMZ collection.</title>
        <authorList>
            <person name="Nouioui I."/>
        </authorList>
    </citation>
    <scope>NUCLEOTIDE SEQUENCE [LARGE SCALE GENOMIC DNA]</scope>
    <source>
        <strain evidence="6">DSM 44938</strain>
    </source>
</reference>
<protein>
    <submittedName>
        <fullName evidence="5">Right-handed parallel beta-helix repeat-containing protein</fullName>
    </submittedName>
</protein>
<evidence type="ECO:0000256" key="1">
    <source>
        <dbReference type="ARBA" id="ARBA00023239"/>
    </source>
</evidence>
<keyword evidence="2" id="KW-0964">Secreted</keyword>